<protein>
    <submittedName>
        <fullName evidence="2">Uncharacterized protein</fullName>
    </submittedName>
</protein>
<evidence type="ECO:0000256" key="1">
    <source>
        <dbReference type="SAM" id="MobiDB-lite"/>
    </source>
</evidence>
<evidence type="ECO:0000313" key="2">
    <source>
        <dbReference type="EMBL" id="KZT01758.1"/>
    </source>
</evidence>
<keyword evidence="3" id="KW-1185">Reference proteome</keyword>
<dbReference type="AlphaFoldDB" id="A0A165BW42"/>
<feature type="compositionally biased region" description="Polar residues" evidence="1">
    <location>
        <begin position="608"/>
        <end position="639"/>
    </location>
</feature>
<evidence type="ECO:0000313" key="3">
    <source>
        <dbReference type="Proteomes" id="UP000076871"/>
    </source>
</evidence>
<feature type="compositionally biased region" description="Polar residues" evidence="1">
    <location>
        <begin position="514"/>
        <end position="524"/>
    </location>
</feature>
<organism evidence="2 3">
    <name type="scientific">Laetiporus sulphureus 93-53</name>
    <dbReference type="NCBI Taxonomy" id="1314785"/>
    <lineage>
        <taxon>Eukaryota</taxon>
        <taxon>Fungi</taxon>
        <taxon>Dikarya</taxon>
        <taxon>Basidiomycota</taxon>
        <taxon>Agaricomycotina</taxon>
        <taxon>Agaricomycetes</taxon>
        <taxon>Polyporales</taxon>
        <taxon>Laetiporus</taxon>
    </lineage>
</organism>
<dbReference type="Proteomes" id="UP000076871">
    <property type="component" value="Unassembled WGS sequence"/>
</dbReference>
<proteinExistence type="predicted"/>
<dbReference type="STRING" id="1314785.A0A165BW42"/>
<feature type="region of interest" description="Disordered" evidence="1">
    <location>
        <begin position="608"/>
        <end position="645"/>
    </location>
</feature>
<accession>A0A165BW42</accession>
<name>A0A165BW42_9APHY</name>
<gene>
    <name evidence="2" type="ORF">LAESUDRAFT_717328</name>
</gene>
<dbReference type="EMBL" id="KV427660">
    <property type="protein sequence ID" value="KZT01758.1"/>
    <property type="molecule type" value="Genomic_DNA"/>
</dbReference>
<reference evidence="2 3" key="1">
    <citation type="journal article" date="2016" name="Mol. Biol. Evol.">
        <title>Comparative Genomics of Early-Diverging Mushroom-Forming Fungi Provides Insights into the Origins of Lignocellulose Decay Capabilities.</title>
        <authorList>
            <person name="Nagy L.G."/>
            <person name="Riley R."/>
            <person name="Tritt A."/>
            <person name="Adam C."/>
            <person name="Daum C."/>
            <person name="Floudas D."/>
            <person name="Sun H."/>
            <person name="Yadav J.S."/>
            <person name="Pangilinan J."/>
            <person name="Larsson K.H."/>
            <person name="Matsuura K."/>
            <person name="Barry K."/>
            <person name="Labutti K."/>
            <person name="Kuo R."/>
            <person name="Ohm R.A."/>
            <person name="Bhattacharya S.S."/>
            <person name="Shirouzu T."/>
            <person name="Yoshinaga Y."/>
            <person name="Martin F.M."/>
            <person name="Grigoriev I.V."/>
            <person name="Hibbett D.S."/>
        </authorList>
    </citation>
    <scope>NUCLEOTIDE SEQUENCE [LARGE SCALE GENOMIC DNA]</scope>
    <source>
        <strain evidence="2 3">93-53</strain>
    </source>
</reference>
<dbReference type="GeneID" id="63824353"/>
<dbReference type="OrthoDB" id="2670152at2759"/>
<dbReference type="RefSeq" id="XP_040759498.1">
    <property type="nucleotide sequence ID" value="XM_040907324.1"/>
</dbReference>
<sequence>MYLRQCLVDERYYQARAGGKTRSQIGCRIKATAGRLVLYLVLRLKVAHSIRLLSVHQLDHHPCNHTNFEPESYRSCVSWMQGELASDSSPSGTGDLVSLSQESLPCFDMDSPTDAFNDQLVRLGTNCPPRQAVPLHAHNTCYVLVGFHSPSANQLAPPPTFEDRRPVDGCPWPLDWARDAEHFDEVRPWRAYIPIALDHAHPDHWLFGLAAHSDDIEEVALPEGEASRWVISSSAKEIARETLISTLDLSLLLSTRADYPLGLKHPHPSMLCLSALYEHHHSQDTARAVLWKFRRVLLDFIGFASYLLHQHDHVRRPLPWTAAAQTLVCQTILERPKRGVTVYPLYFHSRHAPLWIDWHRHNVPIALLWAHEYSLIPMFDILNPENPRQLFKFDPTTFYPSRIHVLAEHHGCQSGNEVPRAEDWGRLEHCYDFEDYSSWIKQVNLRVYFRDRPRISGGSSTPSISWDGILGLPVFFGNIRPLIDYKKRTSSDAATVRLVSPSRPSELPGDEPPESTNSSINEPTSDAPMFPQSLFPRRVRSLVGRIRTPMVSIVKLIQGASIRAKNDGNGSGSIALGTHARENRSRLRVAPHFLLSCLHALCRTKSPSSLQASSPNMAGNLISSSPLPLSHTNNTSPAASNDDIDLPLPMMPNNIAVASATEPVAVAHEALILRRLPDSEPCLPDYMADSLSTSSNNIPSPSNTTAATEIPATFASVTAALSPDIDIRSLRQVCSAVEPVVSKLLGFLCNLHPPDYYPPAMDLPSNGLHLVVDSGYASASRISLPARSELRVALFLLVHPDVKGPDILRFCLSHGLAFKWFFREAYGIQRALAFSTARPLRGGQPPIWARIEREILPDLPISDDRRSALFAYRHSIAVLLGRSHVQRLLSYGGLTWRLVLHFAGPEVLEHVGEGPSATWMYYRRQGSPPTGNGYVLENFSDPADDEELALLIGAFTSGASYWPPISVFMDSFHWTGEWTAENVDWFERRWAAIENLTSGPISIRQWRRNFARASSPLHNSNMDNLRSDSAARSFLRSCRGTSVAICVVIVPSFMIWDDVSPVKQTESQEVNPCTDGDALMACISAQRVKYWCWVTCRRTSTIPSRGKSFQNHREGISGMIWDGKADQADVTLWLPERRL</sequence>
<dbReference type="InParanoid" id="A0A165BW42"/>
<feature type="region of interest" description="Disordered" evidence="1">
    <location>
        <begin position="494"/>
        <end position="531"/>
    </location>
</feature>